<accession>A0A840BPI1</accession>
<dbReference type="EMBL" id="JACIEN010000001">
    <property type="protein sequence ID" value="MBB4015215.1"/>
    <property type="molecule type" value="Genomic_DNA"/>
</dbReference>
<gene>
    <name evidence="1" type="ORF">GGR16_000221</name>
</gene>
<comment type="caution">
    <text evidence="1">The sequence shown here is derived from an EMBL/GenBank/DDBJ whole genome shotgun (WGS) entry which is preliminary data.</text>
</comment>
<organism evidence="1 2">
    <name type="scientific">Chelatococcus caeni</name>
    <dbReference type="NCBI Taxonomy" id="1348468"/>
    <lineage>
        <taxon>Bacteria</taxon>
        <taxon>Pseudomonadati</taxon>
        <taxon>Pseudomonadota</taxon>
        <taxon>Alphaproteobacteria</taxon>
        <taxon>Hyphomicrobiales</taxon>
        <taxon>Chelatococcaceae</taxon>
        <taxon>Chelatococcus</taxon>
    </lineage>
</organism>
<dbReference type="Proteomes" id="UP000577362">
    <property type="component" value="Unassembled WGS sequence"/>
</dbReference>
<evidence type="ECO:0000313" key="1">
    <source>
        <dbReference type="EMBL" id="MBB4015215.1"/>
    </source>
</evidence>
<evidence type="ECO:0000313" key="2">
    <source>
        <dbReference type="Proteomes" id="UP000577362"/>
    </source>
</evidence>
<name>A0A840BPI1_9HYPH</name>
<dbReference type="RefSeq" id="WP_019401312.1">
    <property type="nucleotide sequence ID" value="NZ_JACIEN010000001.1"/>
</dbReference>
<protein>
    <submittedName>
        <fullName evidence="1">Uncharacterized protein</fullName>
    </submittedName>
</protein>
<sequence length="100" mass="11050">MVDMGLGFGGQSMGQWDELEGGDLPAIIQLARQQVAQLTKALEGRQGPQELGIARQVRELAWLLGDMDGRHELQGQQMARLDLLMGELARRLDELPRGRG</sequence>
<dbReference type="AlphaFoldDB" id="A0A840BPI1"/>
<proteinExistence type="predicted"/>
<reference evidence="1 2" key="1">
    <citation type="submission" date="2020-08" db="EMBL/GenBank/DDBJ databases">
        <title>Genomic Encyclopedia of Type Strains, Phase IV (KMG-IV): sequencing the most valuable type-strain genomes for metagenomic binning, comparative biology and taxonomic classification.</title>
        <authorList>
            <person name="Goeker M."/>
        </authorList>
    </citation>
    <scope>NUCLEOTIDE SEQUENCE [LARGE SCALE GENOMIC DNA]</scope>
    <source>
        <strain evidence="1 2">DSM 103737</strain>
    </source>
</reference>
<keyword evidence="2" id="KW-1185">Reference proteome</keyword>